<comment type="caution">
    <text evidence="1">The sequence shown here is derived from an EMBL/GenBank/DDBJ whole genome shotgun (WGS) entry which is preliminary data.</text>
</comment>
<dbReference type="AlphaFoldDB" id="A0A9X1VBD2"/>
<gene>
    <name evidence="1" type="ORF">MM817_03021</name>
</gene>
<sequence length="91" mass="10659">MNIELSRRFEKQYHRLVNDDQHLRISIQNTLAHLLNFPPVHPSLRLKRVKGTDGIYECSVNMDVRITLEFAKEGVFLLGNIDHHDEALRKP</sequence>
<name>A0A9X1VBD2_9BACL</name>
<dbReference type="Gene3D" id="3.30.2310.20">
    <property type="entry name" value="RelE-like"/>
    <property type="match status" value="1"/>
</dbReference>
<evidence type="ECO:0000313" key="2">
    <source>
        <dbReference type="Proteomes" id="UP001139263"/>
    </source>
</evidence>
<dbReference type="RefSeq" id="WP_241716633.1">
    <property type="nucleotide sequence ID" value="NZ_JALBUF010000023.1"/>
</dbReference>
<reference evidence="1" key="1">
    <citation type="submission" date="2022-03" db="EMBL/GenBank/DDBJ databases">
        <title>Draft Genome Sequence of Firmicute Strain S0AB, a Heterotrophic Iron/Sulfur-Oxidizing Extreme Acidophile.</title>
        <authorList>
            <person name="Vergara E."/>
            <person name="Pakostova E."/>
            <person name="Johnson D.B."/>
            <person name="Holmes D.S."/>
        </authorList>
    </citation>
    <scope>NUCLEOTIDE SEQUENCE</scope>
    <source>
        <strain evidence="1">S0AB</strain>
    </source>
</reference>
<dbReference type="InterPro" id="IPR035093">
    <property type="entry name" value="RelE/ParE_toxin_dom_sf"/>
</dbReference>
<accession>A0A9X1VBD2</accession>
<keyword evidence="2" id="KW-1185">Reference proteome</keyword>
<dbReference type="Proteomes" id="UP001139263">
    <property type="component" value="Unassembled WGS sequence"/>
</dbReference>
<organism evidence="1 2">
    <name type="scientific">Sulfoacidibacillus ferrooxidans</name>
    <dbReference type="NCBI Taxonomy" id="2005001"/>
    <lineage>
        <taxon>Bacteria</taxon>
        <taxon>Bacillati</taxon>
        <taxon>Bacillota</taxon>
        <taxon>Bacilli</taxon>
        <taxon>Bacillales</taxon>
        <taxon>Alicyclobacillaceae</taxon>
        <taxon>Sulfoacidibacillus</taxon>
    </lineage>
</organism>
<protein>
    <recommendedName>
        <fullName evidence="3">Cytotoxin</fullName>
    </recommendedName>
</protein>
<dbReference type="EMBL" id="JALBUF010000023">
    <property type="protein sequence ID" value="MCI0184724.1"/>
    <property type="molecule type" value="Genomic_DNA"/>
</dbReference>
<evidence type="ECO:0000313" key="1">
    <source>
        <dbReference type="EMBL" id="MCI0184724.1"/>
    </source>
</evidence>
<proteinExistence type="predicted"/>
<evidence type="ECO:0008006" key="3">
    <source>
        <dbReference type="Google" id="ProtNLM"/>
    </source>
</evidence>
<dbReference type="SUPFAM" id="SSF143011">
    <property type="entry name" value="RelE-like"/>
    <property type="match status" value="1"/>
</dbReference>